<keyword evidence="4" id="KW-1185">Reference proteome</keyword>
<dbReference type="Proteomes" id="UP000683139">
    <property type="component" value="Unassembled WGS sequence"/>
</dbReference>
<comment type="caution">
    <text evidence="3">The sequence shown here is derived from an EMBL/GenBank/DDBJ whole genome shotgun (WGS) entry which is preliminary data.</text>
</comment>
<feature type="domain" description="Flagellar Assembly Protein A N-terminal region" evidence="2">
    <location>
        <begin position="11"/>
        <end position="184"/>
    </location>
</feature>
<dbReference type="Pfam" id="PF20250">
    <property type="entry name" value="FapA_N"/>
    <property type="match status" value="1"/>
</dbReference>
<gene>
    <name evidence="3" type="ORF">J40TS1_02160</name>
</gene>
<protein>
    <submittedName>
        <fullName evidence="3">Polymerase</fullName>
    </submittedName>
</protein>
<dbReference type="AlphaFoldDB" id="A0A920CX11"/>
<sequence>MMDNQRYDSSVNLEISSDKLTAWLTFKTIYDEEAYIPEELEHFLRTKGIVHGLLHDNLRLICKNPILYMAQKIEVAKGSPPSKGLDGVVEFVDVARKQDGDQEQSELAVVDFKQVKKLDNVVRGQLIARLVPPQTGSSGTNIYGESIAGAVGKPARFKVGKNVVVNGEGNLMYAAIDGLISLTDRDKINVFPVFEVKGDVDYRVGNIDFVGTVVIRGNVLTGFKVNAAGDIRVVGGVEGAELISGGSIEITGGVMASGKGKVNAANNIKCSFIQDAFITAGGDITVNQSILHSTVKAGRKVICEGSKGLIVGGNIQAGDGVAAKTIGNAMSTGTIIEVGVNPALREEQVKLRTTIKEQTENFERTDKALVILDQMAASGRLTPDRLAMRQKLMYTKQQTMELLNQSKERMMEIEKQLENSETATVAVRNQVFGGVKVVIGRYTRYIKDNTGSVVFKYENGEVVMVPYF</sequence>
<name>A0A920CX11_9BACL</name>
<evidence type="ECO:0000256" key="1">
    <source>
        <dbReference type="SAM" id="Coils"/>
    </source>
</evidence>
<dbReference type="PANTHER" id="PTHR38032:SF1">
    <property type="entry name" value="RNA-BINDING PROTEIN KHPB N-TERMINAL DOMAIN-CONTAINING PROTEIN"/>
    <property type="match status" value="1"/>
</dbReference>
<proteinExistence type="predicted"/>
<evidence type="ECO:0000313" key="4">
    <source>
        <dbReference type="Proteomes" id="UP000683139"/>
    </source>
</evidence>
<dbReference type="InterPro" id="IPR046866">
    <property type="entry name" value="FapA_N"/>
</dbReference>
<dbReference type="Pfam" id="PF03961">
    <property type="entry name" value="FapA"/>
    <property type="match status" value="1"/>
</dbReference>
<dbReference type="InterPro" id="IPR046865">
    <property type="entry name" value="FapA_b_solenoid"/>
</dbReference>
<organism evidence="3 4">
    <name type="scientific">Paenibacillus montaniterrae</name>
    <dbReference type="NCBI Taxonomy" id="429341"/>
    <lineage>
        <taxon>Bacteria</taxon>
        <taxon>Bacillati</taxon>
        <taxon>Bacillota</taxon>
        <taxon>Bacilli</taxon>
        <taxon>Bacillales</taxon>
        <taxon>Paenibacillaceae</taxon>
        <taxon>Paenibacillus</taxon>
    </lineage>
</organism>
<evidence type="ECO:0000259" key="2">
    <source>
        <dbReference type="Pfam" id="PF20250"/>
    </source>
</evidence>
<dbReference type="InterPro" id="IPR005646">
    <property type="entry name" value="FapA"/>
</dbReference>
<keyword evidence="1" id="KW-0175">Coiled coil</keyword>
<dbReference type="PANTHER" id="PTHR38032">
    <property type="entry name" value="POLYMERASE-RELATED"/>
    <property type="match status" value="1"/>
</dbReference>
<dbReference type="EMBL" id="BOSE01000001">
    <property type="protein sequence ID" value="GIP14574.1"/>
    <property type="molecule type" value="Genomic_DNA"/>
</dbReference>
<accession>A0A920CX11</accession>
<feature type="coiled-coil region" evidence="1">
    <location>
        <begin position="396"/>
        <end position="423"/>
    </location>
</feature>
<evidence type="ECO:0000313" key="3">
    <source>
        <dbReference type="EMBL" id="GIP14574.1"/>
    </source>
</evidence>
<reference evidence="3" key="1">
    <citation type="submission" date="2021-03" db="EMBL/GenBank/DDBJ databases">
        <title>Antimicrobial resistance genes in bacteria isolated from Japanese honey, and their potential for conferring macrolide and lincosamide resistance in the American foulbrood pathogen Paenibacillus larvae.</title>
        <authorList>
            <person name="Okamoto M."/>
            <person name="Kumagai M."/>
            <person name="Kanamori H."/>
            <person name="Takamatsu D."/>
        </authorList>
    </citation>
    <scope>NUCLEOTIDE SEQUENCE</scope>
    <source>
        <strain evidence="3">J40TS1</strain>
    </source>
</reference>